<name>A0ABD6TBR3_9BACI</name>
<evidence type="ECO:0000313" key="1">
    <source>
        <dbReference type="EMBL" id="PHF03922.1"/>
    </source>
</evidence>
<protein>
    <recommendedName>
        <fullName evidence="3">Hemolysin BL-binding component</fullName>
    </recommendedName>
</protein>
<dbReference type="EMBL" id="NUTL01000020">
    <property type="protein sequence ID" value="PHF03922.1"/>
    <property type="molecule type" value="Genomic_DNA"/>
</dbReference>
<organism evidence="1 2">
    <name type="scientific">Bacillus pseudomycoides</name>
    <dbReference type="NCBI Taxonomy" id="64104"/>
    <lineage>
        <taxon>Bacteria</taxon>
        <taxon>Bacillati</taxon>
        <taxon>Bacillota</taxon>
        <taxon>Bacilli</taxon>
        <taxon>Bacillales</taxon>
        <taxon>Bacillaceae</taxon>
        <taxon>Bacillus</taxon>
        <taxon>Bacillus cereus group</taxon>
    </lineage>
</organism>
<comment type="caution">
    <text evidence="1">The sequence shown here is derived from an EMBL/GenBank/DDBJ whole genome shotgun (WGS) entry which is preliminary data.</text>
</comment>
<evidence type="ECO:0000313" key="2">
    <source>
        <dbReference type="Proteomes" id="UP000221918"/>
    </source>
</evidence>
<dbReference type="GeneID" id="34218550"/>
<evidence type="ECO:0008006" key="3">
    <source>
        <dbReference type="Google" id="ProtNLM"/>
    </source>
</evidence>
<gene>
    <name evidence="1" type="ORF">COF81_04085</name>
</gene>
<dbReference type="Proteomes" id="UP000221918">
    <property type="component" value="Unassembled WGS sequence"/>
</dbReference>
<proteinExistence type="predicted"/>
<reference evidence="1 2" key="1">
    <citation type="submission" date="2017-09" db="EMBL/GenBank/DDBJ databases">
        <title>Large-scale bioinformatics analysis of Bacillus genomes uncovers conserved roles of natural products in bacterial physiology.</title>
        <authorList>
            <consortium name="Agbiome Team Llc"/>
            <person name="Bleich R.M."/>
            <person name="Grubbs K.J."/>
            <person name="Santa Maria K.C."/>
            <person name="Allen S.E."/>
            <person name="Farag S."/>
            <person name="Shank E.A."/>
            <person name="Bowers A."/>
        </authorList>
    </citation>
    <scope>NUCLEOTIDE SEQUENCE [LARGE SCALE GENOMIC DNA]</scope>
    <source>
        <strain evidence="1 2">AFS037265</strain>
    </source>
</reference>
<accession>A0ABD6TBR3</accession>
<sequence>MDVHYKVRAWQDMKDGMNKLTKDAFVNLRQANNLVKDIQERIQELDSDGSIYFHHKDQLEAIGKLHNAYTDLKDYEVNHYVRLNHRQTQR</sequence>
<dbReference type="AlphaFoldDB" id="A0ABD6TBR3"/>
<dbReference type="RefSeq" id="WP_003209387.1">
    <property type="nucleotide sequence ID" value="NZ_CM000744.1"/>
</dbReference>